<gene>
    <name evidence="1" type="ORF">SCOCK_690002</name>
</gene>
<sequence>MNTLPRLAGQTRGAALQTLQQPRDLLAEGLPTAAQDRTDQAPHLDLDDDLPAVDRHVCNRPAVVAVHFARRDPTHRAGEGNIRGPSGYPDHLAVVHHIVDDQPRKP</sequence>
<accession>A0A9W4E362</accession>
<dbReference type="Proteomes" id="UP001152519">
    <property type="component" value="Unassembled WGS sequence"/>
</dbReference>
<dbReference type="AlphaFoldDB" id="A0A9W4E362"/>
<evidence type="ECO:0000313" key="2">
    <source>
        <dbReference type="Proteomes" id="UP001152519"/>
    </source>
</evidence>
<keyword evidence="2" id="KW-1185">Reference proteome</keyword>
<comment type="caution">
    <text evidence="1">The sequence shown here is derived from an EMBL/GenBank/DDBJ whole genome shotgun (WGS) entry which is preliminary data.</text>
</comment>
<evidence type="ECO:0000313" key="1">
    <source>
        <dbReference type="EMBL" id="CAG6398285.1"/>
    </source>
</evidence>
<reference evidence="1" key="1">
    <citation type="submission" date="2021-05" db="EMBL/GenBank/DDBJ databases">
        <authorList>
            <person name="Arsene-Ploetze F."/>
        </authorList>
    </citation>
    <scope>NUCLEOTIDE SEQUENCE</scope>
    <source>
        <strain evidence="1">DSM 42138</strain>
    </source>
</reference>
<name>A0A9W4E362_9ACTN</name>
<proteinExistence type="predicted"/>
<protein>
    <submittedName>
        <fullName evidence="1">Uncharacterized protein</fullName>
    </submittedName>
</protein>
<dbReference type="EMBL" id="CAJSLV010000102">
    <property type="protein sequence ID" value="CAG6398285.1"/>
    <property type="molecule type" value="Genomic_DNA"/>
</dbReference>
<organism evidence="1 2">
    <name type="scientific">Actinacidiphila cocklensis</name>
    <dbReference type="NCBI Taxonomy" id="887465"/>
    <lineage>
        <taxon>Bacteria</taxon>
        <taxon>Bacillati</taxon>
        <taxon>Actinomycetota</taxon>
        <taxon>Actinomycetes</taxon>
        <taxon>Kitasatosporales</taxon>
        <taxon>Streptomycetaceae</taxon>
        <taxon>Actinacidiphila</taxon>
    </lineage>
</organism>